<dbReference type="PANTHER" id="PTHR30518">
    <property type="entry name" value="ENDOLYTIC MUREIN TRANSGLYCOSYLASE"/>
    <property type="match status" value="1"/>
</dbReference>
<evidence type="ECO:0000256" key="7">
    <source>
        <dbReference type="HAMAP-Rule" id="MF_02065"/>
    </source>
</evidence>
<dbReference type="EMBL" id="CADCUI010000029">
    <property type="protein sequence ID" value="CAA9347023.1"/>
    <property type="molecule type" value="Genomic_DNA"/>
</dbReference>
<dbReference type="Gene3D" id="3.30.1490.480">
    <property type="entry name" value="Endolytic murein transglycosylase"/>
    <property type="match status" value="1"/>
</dbReference>
<dbReference type="CDD" id="cd08010">
    <property type="entry name" value="MltG_like"/>
    <property type="match status" value="1"/>
</dbReference>
<keyword evidence="3 7" id="KW-1133">Transmembrane helix</keyword>
<keyword evidence="5 7" id="KW-0456">Lyase</keyword>
<keyword evidence="1 7" id="KW-1003">Cell membrane</keyword>
<dbReference type="HAMAP" id="MF_02065">
    <property type="entry name" value="MltG"/>
    <property type="match status" value="1"/>
</dbReference>
<evidence type="ECO:0000313" key="9">
    <source>
        <dbReference type="EMBL" id="CAA9347023.1"/>
    </source>
</evidence>
<feature type="site" description="Important for catalytic activity" evidence="7">
    <location>
        <position position="283"/>
    </location>
</feature>
<dbReference type="AlphaFoldDB" id="A0A6J4M0I6"/>
<comment type="subcellular location">
    <subcellularLocation>
        <location evidence="7">Cell membrane</location>
        <topology evidence="7">Single-pass membrane protein</topology>
    </subcellularLocation>
</comment>
<dbReference type="GO" id="GO:0009252">
    <property type="term" value="P:peptidoglycan biosynthetic process"/>
    <property type="evidence" value="ECO:0007669"/>
    <property type="project" value="UniProtKB-UniRule"/>
</dbReference>
<feature type="region of interest" description="Disordered" evidence="8">
    <location>
        <begin position="1"/>
        <end position="48"/>
    </location>
</feature>
<dbReference type="NCBIfam" id="TIGR00247">
    <property type="entry name" value="endolytic transglycosylase MltG"/>
    <property type="match status" value="1"/>
</dbReference>
<evidence type="ECO:0000256" key="2">
    <source>
        <dbReference type="ARBA" id="ARBA00022692"/>
    </source>
</evidence>
<evidence type="ECO:0000256" key="6">
    <source>
        <dbReference type="ARBA" id="ARBA00023316"/>
    </source>
</evidence>
<keyword evidence="2 7" id="KW-0812">Transmembrane</keyword>
<accession>A0A6J4M0I6</accession>
<evidence type="ECO:0000256" key="4">
    <source>
        <dbReference type="ARBA" id="ARBA00023136"/>
    </source>
</evidence>
<dbReference type="GO" id="GO:0071555">
    <property type="term" value="P:cell wall organization"/>
    <property type="evidence" value="ECO:0007669"/>
    <property type="project" value="UniProtKB-KW"/>
</dbReference>
<evidence type="ECO:0000256" key="8">
    <source>
        <dbReference type="SAM" id="MobiDB-lite"/>
    </source>
</evidence>
<proteinExistence type="inferred from homology"/>
<keyword evidence="4 7" id="KW-0472">Membrane</keyword>
<organism evidence="9">
    <name type="scientific">uncultured Nocardioidaceae bacterium</name>
    <dbReference type="NCBI Taxonomy" id="253824"/>
    <lineage>
        <taxon>Bacteria</taxon>
        <taxon>Bacillati</taxon>
        <taxon>Actinomycetota</taxon>
        <taxon>Actinomycetes</taxon>
        <taxon>Propionibacteriales</taxon>
        <taxon>Nocardioidaceae</taxon>
        <taxon>environmental samples</taxon>
    </lineage>
</organism>
<evidence type="ECO:0000256" key="1">
    <source>
        <dbReference type="ARBA" id="ARBA00022475"/>
    </source>
</evidence>
<protein>
    <recommendedName>
        <fullName evidence="7">Endolytic murein transglycosylase</fullName>
        <ecNumber evidence="7">4.2.2.29</ecNumber>
    </recommendedName>
    <alternativeName>
        <fullName evidence="7">Peptidoglycan lytic transglycosylase</fullName>
    </alternativeName>
    <alternativeName>
        <fullName evidence="7">Peptidoglycan polymerization terminase</fullName>
    </alternativeName>
</protein>
<feature type="transmembrane region" description="Helical" evidence="7">
    <location>
        <begin position="57"/>
        <end position="79"/>
    </location>
</feature>
<reference evidence="9" key="1">
    <citation type="submission" date="2020-02" db="EMBL/GenBank/DDBJ databases">
        <authorList>
            <person name="Meier V. D."/>
        </authorList>
    </citation>
    <scope>NUCLEOTIDE SEQUENCE</scope>
    <source>
        <strain evidence="9">AVDCRST_MAG34</strain>
    </source>
</reference>
<sequence length="410" mass="44308">MSDERDEWSDRPSPFGDERAAQEPTETSLPVFVDEPDEPDAPAPAASPLPRRRLSKLASCLVVLVVVGGLVAGGVVLLFNGAERLRDQFQGAEDYEGAGTGSVLVEVTKGDTSAVIGRKLKRAGVVASVDAFTEAAAENPDSRGIQVGFYDLRKKMSSESALEILVDPENLVQSSVTVPEGLRVEDTVALLAKRTDIPVGRFEAALDRPDDLGLPGYAQGNAEGYLYPATYTFPPGTTAVEVLSAMVDRWQQAAEEAGLGRRAQELGYSPEEVMIVASLVEAEVNRQQDRGKVARVIYNRLETDATNGLLQIDATVNYALGRDLGLGLTTEDLEVDSPYNTRKYPGLPPGPIESPGAEAIQAAANPTPGDWVYYVTVDLDSGETKFARDYDDFLTYKRELEQWCTGSDRC</sequence>
<comment type="function">
    <text evidence="7">Functions as a peptidoglycan terminase that cleaves nascent peptidoglycan strands endolytically to terminate their elongation.</text>
</comment>
<evidence type="ECO:0000256" key="5">
    <source>
        <dbReference type="ARBA" id="ARBA00023239"/>
    </source>
</evidence>
<comment type="catalytic activity">
    <reaction evidence="7">
        <text>a peptidoglycan chain = a peptidoglycan chain with N-acetyl-1,6-anhydromuramyl-[peptide] at the reducing end + a peptidoglycan chain with N-acetylglucosamine at the non-reducing end.</text>
        <dbReference type="EC" id="4.2.2.29"/>
    </reaction>
</comment>
<keyword evidence="6 7" id="KW-0961">Cell wall biogenesis/degradation</keyword>
<name>A0A6J4M0I6_9ACTN</name>
<dbReference type="PANTHER" id="PTHR30518:SF2">
    <property type="entry name" value="ENDOLYTIC MUREIN TRANSGLYCOSYLASE"/>
    <property type="match status" value="1"/>
</dbReference>
<comment type="similarity">
    <text evidence="7">Belongs to the transglycosylase MltG family.</text>
</comment>
<dbReference type="GO" id="GO:0008932">
    <property type="term" value="F:lytic endotransglycosylase activity"/>
    <property type="evidence" value="ECO:0007669"/>
    <property type="project" value="UniProtKB-UniRule"/>
</dbReference>
<evidence type="ECO:0000256" key="3">
    <source>
        <dbReference type="ARBA" id="ARBA00022989"/>
    </source>
</evidence>
<gene>
    <name evidence="7" type="primary">mltG</name>
    <name evidence="9" type="ORF">AVDCRST_MAG34-1311</name>
</gene>
<dbReference type="EC" id="4.2.2.29" evidence="7"/>
<dbReference type="InterPro" id="IPR003770">
    <property type="entry name" value="MLTG-like"/>
</dbReference>
<dbReference type="Pfam" id="PF02618">
    <property type="entry name" value="YceG"/>
    <property type="match status" value="1"/>
</dbReference>
<dbReference type="GO" id="GO:0005886">
    <property type="term" value="C:plasma membrane"/>
    <property type="evidence" value="ECO:0007669"/>
    <property type="project" value="UniProtKB-SubCell"/>
</dbReference>